<evidence type="ECO:0000313" key="4">
    <source>
        <dbReference type="Proteomes" id="UP000236447"/>
    </source>
</evidence>
<dbReference type="RefSeq" id="WP_014873978.1">
    <property type="nucleotide sequence ID" value="NZ_CBCSDS010000016.1"/>
</dbReference>
<keyword evidence="2" id="KW-0812">Transmembrane</keyword>
<sequence>MLTRIRTLFYRYRRETDGSVSVEFAFYMPLLLGVFAAIYTYFDAFRQEGVNLKAAYTISDLISRETSTLNEDYIDSMHDLAKLLIRVDSSISLRISVIRWDEDDNRYYVDWSKVRGGKFTEWQDGNIQEVKDDLPTMPDQERVILVETKNDIDPAFNVGLPDMDIQNFVFTRPRFAPQVKFEGQDSGGGDHNDNSGATD</sequence>
<dbReference type="Proteomes" id="UP000236447">
    <property type="component" value="Chromosome"/>
</dbReference>
<dbReference type="AlphaFoldDB" id="A0A2I7LIQ8"/>
<keyword evidence="2" id="KW-1133">Transmembrane helix</keyword>
<feature type="region of interest" description="Disordered" evidence="1">
    <location>
        <begin position="179"/>
        <end position="199"/>
    </location>
</feature>
<name>A0A2I7LIQ8_9RHOB</name>
<reference evidence="3 4" key="1">
    <citation type="journal article" date="2017" name="Front. Microbiol.">
        <title>Phaeobacter piscinae sp. nov., a species of the Roseobacter group and potential aquaculture probiont.</title>
        <authorList>
            <person name="Sonnenschein E.C."/>
            <person name="Phippen C.B.W."/>
            <person name="Nielsen K.F."/>
            <person name="Mateiu R.V."/>
            <person name="Melchiorsen J."/>
            <person name="Gram L."/>
            <person name="Overmann J."/>
            <person name="Freese H.M."/>
        </authorList>
    </citation>
    <scope>NUCLEOTIDE SEQUENCE [LARGE SCALE GENOMIC DNA]</scope>
    <source>
        <strain evidence="3 4">P88</strain>
    </source>
</reference>
<keyword evidence="2" id="KW-0472">Membrane</keyword>
<evidence type="ECO:0000256" key="1">
    <source>
        <dbReference type="SAM" id="MobiDB-lite"/>
    </source>
</evidence>
<dbReference type="EMBL" id="CP010725">
    <property type="protein sequence ID" value="AUQ98308.1"/>
    <property type="molecule type" value="Genomic_DNA"/>
</dbReference>
<reference evidence="3 4" key="2">
    <citation type="journal article" date="2017" name="Genome Biol. Evol.">
        <title>Trajectories and Drivers of Genome Evolution in Surface-Associated Marine Phaeobacter.</title>
        <authorList>
            <person name="Freese H.M."/>
            <person name="Sikorski J."/>
            <person name="Bunk B."/>
            <person name="Scheuner C."/>
            <person name="Meier-Kolthoff J.P."/>
            <person name="Sproer C."/>
            <person name="Gram L."/>
            <person name="Overmann J."/>
        </authorList>
    </citation>
    <scope>NUCLEOTIDE SEQUENCE [LARGE SCALE GENOMIC DNA]</scope>
    <source>
        <strain evidence="3 4">P88</strain>
    </source>
</reference>
<protein>
    <recommendedName>
        <fullName evidence="5">Flp pilus assembly protein TadG</fullName>
    </recommendedName>
</protein>
<evidence type="ECO:0000256" key="2">
    <source>
        <dbReference type="SAM" id="Phobius"/>
    </source>
</evidence>
<feature type="transmembrane region" description="Helical" evidence="2">
    <location>
        <begin position="20"/>
        <end position="42"/>
    </location>
</feature>
<accession>A0A2I7LIQ8</accession>
<evidence type="ECO:0000313" key="3">
    <source>
        <dbReference type="EMBL" id="AUQ98308.1"/>
    </source>
</evidence>
<evidence type="ECO:0008006" key="5">
    <source>
        <dbReference type="Google" id="ProtNLM"/>
    </source>
</evidence>
<proteinExistence type="predicted"/>
<organism evidence="3 4">
    <name type="scientific">Phaeobacter inhibens</name>
    <dbReference type="NCBI Taxonomy" id="221822"/>
    <lineage>
        <taxon>Bacteria</taxon>
        <taxon>Pseudomonadati</taxon>
        <taxon>Pseudomonadota</taxon>
        <taxon>Alphaproteobacteria</taxon>
        <taxon>Rhodobacterales</taxon>
        <taxon>Roseobacteraceae</taxon>
        <taxon>Phaeobacter</taxon>
    </lineage>
</organism>
<gene>
    <name evidence="3" type="ORF">PhaeoP88_00918</name>
</gene>